<accession>A0ABN3BXQ8</accession>
<feature type="compositionally biased region" description="Basic and acidic residues" evidence="1">
    <location>
        <begin position="20"/>
        <end position="37"/>
    </location>
</feature>
<comment type="caution">
    <text evidence="2">The sequence shown here is derived from an EMBL/GenBank/DDBJ whole genome shotgun (WGS) entry which is preliminary data.</text>
</comment>
<protein>
    <submittedName>
        <fullName evidence="2">Uncharacterized protein</fullName>
    </submittedName>
</protein>
<keyword evidence="3" id="KW-1185">Reference proteome</keyword>
<evidence type="ECO:0000313" key="2">
    <source>
        <dbReference type="EMBL" id="GAA2201698.1"/>
    </source>
</evidence>
<dbReference type="Proteomes" id="UP001500432">
    <property type="component" value="Unassembled WGS sequence"/>
</dbReference>
<reference evidence="2 3" key="1">
    <citation type="journal article" date="2019" name="Int. J. Syst. Evol. Microbiol.">
        <title>The Global Catalogue of Microorganisms (GCM) 10K type strain sequencing project: providing services to taxonomists for standard genome sequencing and annotation.</title>
        <authorList>
            <consortium name="The Broad Institute Genomics Platform"/>
            <consortium name="The Broad Institute Genome Sequencing Center for Infectious Disease"/>
            <person name="Wu L."/>
            <person name="Ma J."/>
        </authorList>
    </citation>
    <scope>NUCLEOTIDE SEQUENCE [LARGE SCALE GENOMIC DNA]</scope>
    <source>
        <strain evidence="2 3">JCM 16034</strain>
    </source>
</reference>
<sequence length="48" mass="5216">MLGVAAELFQPSHTVVVEERDRQRREIVDTAKGRDPGDLPGLGEDPSA</sequence>
<organism evidence="2 3">
    <name type="scientific">Sinomonas flava</name>
    <dbReference type="NCBI Taxonomy" id="496857"/>
    <lineage>
        <taxon>Bacteria</taxon>
        <taxon>Bacillati</taxon>
        <taxon>Actinomycetota</taxon>
        <taxon>Actinomycetes</taxon>
        <taxon>Micrococcales</taxon>
        <taxon>Micrococcaceae</taxon>
        <taxon>Sinomonas</taxon>
    </lineage>
</organism>
<evidence type="ECO:0000256" key="1">
    <source>
        <dbReference type="SAM" id="MobiDB-lite"/>
    </source>
</evidence>
<feature type="region of interest" description="Disordered" evidence="1">
    <location>
        <begin position="20"/>
        <end position="48"/>
    </location>
</feature>
<proteinExistence type="predicted"/>
<gene>
    <name evidence="2" type="ORF">GCM10009849_27180</name>
</gene>
<dbReference type="EMBL" id="BAAAQW010000007">
    <property type="protein sequence ID" value="GAA2201698.1"/>
    <property type="molecule type" value="Genomic_DNA"/>
</dbReference>
<name>A0ABN3BXQ8_9MICC</name>
<evidence type="ECO:0000313" key="3">
    <source>
        <dbReference type="Proteomes" id="UP001500432"/>
    </source>
</evidence>